<keyword evidence="1" id="KW-1003">Cell membrane</keyword>
<dbReference type="Pfam" id="PF13519">
    <property type="entry name" value="VWA_2"/>
    <property type="match status" value="1"/>
</dbReference>
<evidence type="ECO:0000256" key="2">
    <source>
        <dbReference type="ARBA" id="ARBA00022692"/>
    </source>
</evidence>
<protein>
    <submittedName>
        <fullName evidence="7">Ca-activated chloride channel family protein</fullName>
    </submittedName>
</protein>
<dbReference type="STRING" id="370526.SAMN04489835_4435"/>
<name>A0A1H6KZ26_MYCRU</name>
<reference evidence="8" key="1">
    <citation type="submission" date="2016-10" db="EMBL/GenBank/DDBJ databases">
        <authorList>
            <person name="Varghese N."/>
            <person name="Submissions S."/>
        </authorList>
    </citation>
    <scope>NUCLEOTIDE SEQUENCE [LARGE SCALE GENOMIC DNA]</scope>
    <source>
        <strain evidence="8">DSM 45405</strain>
    </source>
</reference>
<dbReference type="EMBL" id="LT629971">
    <property type="protein sequence ID" value="SEH81184.1"/>
    <property type="molecule type" value="Genomic_DNA"/>
</dbReference>
<proteinExistence type="predicted"/>
<keyword evidence="3 5" id="KW-1133">Transmembrane helix</keyword>
<keyword evidence="2 5" id="KW-0812">Transmembrane</keyword>
<evidence type="ECO:0000313" key="7">
    <source>
        <dbReference type="EMBL" id="SEH81184.1"/>
    </source>
</evidence>
<dbReference type="SMART" id="SM00327">
    <property type="entry name" value="VWA"/>
    <property type="match status" value="1"/>
</dbReference>
<dbReference type="PROSITE" id="PS50234">
    <property type="entry name" value="VWFA"/>
    <property type="match status" value="1"/>
</dbReference>
<gene>
    <name evidence="7" type="ORF">SAMN04489835_4435</name>
</gene>
<accession>A0A1H6KZ26</accession>
<evidence type="ECO:0000256" key="1">
    <source>
        <dbReference type="ARBA" id="ARBA00022475"/>
    </source>
</evidence>
<dbReference type="InterPro" id="IPR002035">
    <property type="entry name" value="VWF_A"/>
</dbReference>
<dbReference type="InterPro" id="IPR036465">
    <property type="entry name" value="vWFA_dom_sf"/>
</dbReference>
<evidence type="ECO:0000313" key="8">
    <source>
        <dbReference type="Proteomes" id="UP000182915"/>
    </source>
</evidence>
<dbReference type="Gene3D" id="3.40.50.410">
    <property type="entry name" value="von Willebrand factor, type A domain"/>
    <property type="match status" value="1"/>
</dbReference>
<dbReference type="RefSeq" id="WP_083408993.1">
    <property type="nucleotide sequence ID" value="NZ_LT629971.1"/>
</dbReference>
<dbReference type="Proteomes" id="UP000182915">
    <property type="component" value="Chromosome I"/>
</dbReference>
<organism evidence="7 8">
    <name type="scientific">Mycolicibacterium rutilum</name>
    <name type="common">Mycobacterium rutilum</name>
    <dbReference type="NCBI Taxonomy" id="370526"/>
    <lineage>
        <taxon>Bacteria</taxon>
        <taxon>Bacillati</taxon>
        <taxon>Actinomycetota</taxon>
        <taxon>Actinomycetes</taxon>
        <taxon>Mycobacteriales</taxon>
        <taxon>Mycobacteriaceae</taxon>
        <taxon>Mycolicibacterium</taxon>
    </lineage>
</organism>
<dbReference type="NCBIfam" id="NF010238">
    <property type="entry name" value="PRK13685.1"/>
    <property type="match status" value="1"/>
</dbReference>
<feature type="transmembrane region" description="Helical" evidence="5">
    <location>
        <begin position="17"/>
        <end position="37"/>
    </location>
</feature>
<feature type="domain" description="VWFA" evidence="6">
    <location>
        <begin position="99"/>
        <end position="295"/>
    </location>
</feature>
<feature type="transmembrane region" description="Helical" evidence="5">
    <location>
        <begin position="68"/>
        <end position="86"/>
    </location>
</feature>
<dbReference type="PANTHER" id="PTHR22550:SF5">
    <property type="entry name" value="LEUCINE ZIPPER PROTEIN 4"/>
    <property type="match status" value="1"/>
</dbReference>
<feature type="transmembrane region" description="Helical" evidence="5">
    <location>
        <begin position="311"/>
        <end position="330"/>
    </location>
</feature>
<evidence type="ECO:0000256" key="3">
    <source>
        <dbReference type="ARBA" id="ARBA00022989"/>
    </source>
</evidence>
<dbReference type="InterPro" id="IPR050768">
    <property type="entry name" value="UPF0353/GerABKA_families"/>
</dbReference>
<keyword evidence="4 5" id="KW-0472">Membrane</keyword>
<evidence type="ECO:0000256" key="5">
    <source>
        <dbReference type="SAM" id="Phobius"/>
    </source>
</evidence>
<dbReference type="SUPFAM" id="SSF53300">
    <property type="entry name" value="vWA-like"/>
    <property type="match status" value="1"/>
</dbReference>
<evidence type="ECO:0000256" key="4">
    <source>
        <dbReference type="ARBA" id="ARBA00023136"/>
    </source>
</evidence>
<dbReference type="OrthoDB" id="8882959at2"/>
<evidence type="ECO:0000259" key="6">
    <source>
        <dbReference type="PROSITE" id="PS50234"/>
    </source>
</evidence>
<dbReference type="AlphaFoldDB" id="A0A1H6KZ26"/>
<sequence length="336" mass="35973">MTIPLLGPVSLSGFTHLWWFLLFLIVVAVLVALYVVAQIRRRRRLQQFTNTELLESVATSRPSRWRHVPAALLAISLLLCTIALAGPTHDQRLPRNRAVVVLAIDVSQSMNATDVEPSRLAAAQEASKKFVDELTPGINLGVIAFAGTATVLVSPTTNRDASRRAIDNLQVAERTATGEAILTSLSSISTVGAVIGGGDEPPPAHIVLFSDGKETVPNNPDNPKGAFTAARAAKDQGVPISTISFGTPNGTVEVNNERVPVPVDDKMMRRIAELSGGESYTAENLEELNKVYSTLQDQIGYETVRGEATTGWLRLAALVAAVAAAASLLMNRRLPL</sequence>
<dbReference type="PANTHER" id="PTHR22550">
    <property type="entry name" value="SPORE GERMINATION PROTEIN"/>
    <property type="match status" value="1"/>
</dbReference>
<keyword evidence="8" id="KW-1185">Reference proteome</keyword>